<dbReference type="Proteomes" id="UP000789901">
    <property type="component" value="Unassembled WGS sequence"/>
</dbReference>
<comment type="caution">
    <text evidence="1">The sequence shown here is derived from an EMBL/GenBank/DDBJ whole genome shotgun (WGS) entry which is preliminary data.</text>
</comment>
<proteinExistence type="predicted"/>
<organism evidence="1 2">
    <name type="scientific">Gigaspora margarita</name>
    <dbReference type="NCBI Taxonomy" id="4874"/>
    <lineage>
        <taxon>Eukaryota</taxon>
        <taxon>Fungi</taxon>
        <taxon>Fungi incertae sedis</taxon>
        <taxon>Mucoromycota</taxon>
        <taxon>Glomeromycotina</taxon>
        <taxon>Glomeromycetes</taxon>
        <taxon>Diversisporales</taxon>
        <taxon>Gigasporaceae</taxon>
        <taxon>Gigaspora</taxon>
    </lineage>
</organism>
<reference evidence="1 2" key="1">
    <citation type="submission" date="2021-06" db="EMBL/GenBank/DDBJ databases">
        <authorList>
            <person name="Kallberg Y."/>
            <person name="Tangrot J."/>
            <person name="Rosling A."/>
        </authorList>
    </citation>
    <scope>NUCLEOTIDE SEQUENCE [LARGE SCALE GENOMIC DNA]</scope>
    <source>
        <strain evidence="1 2">120-4 pot B 10/14</strain>
    </source>
</reference>
<dbReference type="EMBL" id="CAJVQB010111619">
    <property type="protein sequence ID" value="CAG8852409.1"/>
    <property type="molecule type" value="Genomic_DNA"/>
</dbReference>
<evidence type="ECO:0000313" key="2">
    <source>
        <dbReference type="Proteomes" id="UP000789901"/>
    </source>
</evidence>
<accession>A0ABN7XB33</accession>
<feature type="non-terminal residue" evidence="1">
    <location>
        <position position="1"/>
    </location>
</feature>
<keyword evidence="2" id="KW-1185">Reference proteome</keyword>
<protein>
    <submittedName>
        <fullName evidence="1">17801_t:CDS:1</fullName>
    </submittedName>
</protein>
<name>A0ABN7XB33_GIGMA</name>
<gene>
    <name evidence="1" type="ORF">GMARGA_LOCUS41230</name>
</gene>
<evidence type="ECO:0000313" key="1">
    <source>
        <dbReference type="EMBL" id="CAG8852409.1"/>
    </source>
</evidence>
<sequence>VLEKKINLQKELGKKQVKEPKEEQKVLLELNSELTKTLKN</sequence>